<dbReference type="EMBL" id="WJPO01000014">
    <property type="protein sequence ID" value="MRH21343.1"/>
    <property type="molecule type" value="Genomic_DNA"/>
</dbReference>
<evidence type="ECO:0000256" key="6">
    <source>
        <dbReference type="ARBA" id="ARBA00023136"/>
    </source>
</evidence>
<feature type="transmembrane region" description="Helical" evidence="7">
    <location>
        <begin position="246"/>
        <end position="266"/>
    </location>
</feature>
<comment type="caution">
    <text evidence="9">The sequence shown here is derived from an EMBL/GenBank/DDBJ whole genome shotgun (WGS) entry which is preliminary data.</text>
</comment>
<name>A0A844BK73_9RHOB</name>
<dbReference type="PANTHER" id="PTHR30043">
    <property type="entry name" value="PHOSPHONATES TRANSPORT SYSTEM PERMEASE PROTEIN"/>
    <property type="match status" value="1"/>
</dbReference>
<dbReference type="Proteomes" id="UP000466730">
    <property type="component" value="Unassembled WGS sequence"/>
</dbReference>
<dbReference type="InterPro" id="IPR005769">
    <property type="entry name" value="PhnE/PtxC"/>
</dbReference>
<organism evidence="9 10">
    <name type="scientific">Rhodovulum strictum</name>
    <dbReference type="NCBI Taxonomy" id="58314"/>
    <lineage>
        <taxon>Bacteria</taxon>
        <taxon>Pseudomonadati</taxon>
        <taxon>Pseudomonadota</taxon>
        <taxon>Alphaproteobacteria</taxon>
        <taxon>Rhodobacterales</taxon>
        <taxon>Paracoccaceae</taxon>
        <taxon>Rhodovulum</taxon>
    </lineage>
</organism>
<keyword evidence="3" id="KW-1003">Cell membrane</keyword>
<evidence type="ECO:0000256" key="2">
    <source>
        <dbReference type="ARBA" id="ARBA00022448"/>
    </source>
</evidence>
<dbReference type="AlphaFoldDB" id="A0A844BK73"/>
<evidence type="ECO:0000256" key="3">
    <source>
        <dbReference type="ARBA" id="ARBA00022475"/>
    </source>
</evidence>
<evidence type="ECO:0000313" key="10">
    <source>
        <dbReference type="Proteomes" id="UP000466730"/>
    </source>
</evidence>
<keyword evidence="2 7" id="KW-0813">Transport</keyword>
<dbReference type="OrthoDB" id="7820570at2"/>
<sequence length="275" mass="29235">MPTSRRCSVSKPADPLPSRWPRLSPLAFALTMAALALVIASVGQVAPTPGQLVDGGPSLVRLVNRMSPPNLDPAFLTRIFWRIVETFQIAIAGAAIGIALSLPIAWFAARGVGPLGNVGAFLSKAFISFLRTVPDLVWALLFVATVGLGAVAGTMTIVVDTIGFCGRFFAEAIEDSEKEPQEAISAIGGNRLSILFGAILPEVMPSFVNTSLFALEKAVRSSVVLGLVGAGGIGQELKAAFDLFQYRNASTIILVIFLIVLGMEWATDRLRRKVQ</sequence>
<feature type="domain" description="ABC transmembrane type-1" evidence="8">
    <location>
        <begin position="83"/>
        <end position="267"/>
    </location>
</feature>
<dbReference type="SUPFAM" id="SSF161098">
    <property type="entry name" value="MetI-like"/>
    <property type="match status" value="1"/>
</dbReference>
<dbReference type="InterPro" id="IPR000515">
    <property type="entry name" value="MetI-like"/>
</dbReference>
<evidence type="ECO:0000313" key="9">
    <source>
        <dbReference type="EMBL" id="MRH21343.1"/>
    </source>
</evidence>
<evidence type="ECO:0000256" key="4">
    <source>
        <dbReference type="ARBA" id="ARBA00022692"/>
    </source>
</evidence>
<keyword evidence="10" id="KW-1185">Reference proteome</keyword>
<evidence type="ECO:0000256" key="7">
    <source>
        <dbReference type="RuleBase" id="RU363032"/>
    </source>
</evidence>
<dbReference type="GO" id="GO:0005886">
    <property type="term" value="C:plasma membrane"/>
    <property type="evidence" value="ECO:0007669"/>
    <property type="project" value="UniProtKB-SubCell"/>
</dbReference>
<comment type="similarity">
    <text evidence="7">Belongs to the binding-protein-dependent transport system permease family.</text>
</comment>
<comment type="subcellular location">
    <subcellularLocation>
        <location evidence="1 7">Cell membrane</location>
        <topology evidence="1 7">Multi-pass membrane protein</topology>
    </subcellularLocation>
</comment>
<keyword evidence="6 7" id="KW-0472">Membrane</keyword>
<dbReference type="Pfam" id="PF00528">
    <property type="entry name" value="BPD_transp_1"/>
    <property type="match status" value="1"/>
</dbReference>
<feature type="transmembrane region" description="Helical" evidence="7">
    <location>
        <begin position="79"/>
        <end position="100"/>
    </location>
</feature>
<dbReference type="PANTHER" id="PTHR30043:SF1">
    <property type="entry name" value="ABC TRANSPORT SYSTEM PERMEASE PROTEIN P69"/>
    <property type="match status" value="1"/>
</dbReference>
<accession>A0A844BK73</accession>
<reference evidence="9 10" key="1">
    <citation type="submission" date="2019-11" db="EMBL/GenBank/DDBJ databases">
        <title>Draft Whole-Genome sequence of the marine photosynthetic bacterium Rhodovulum strictum DSM 11289.</title>
        <authorList>
            <person name="Kyndt J.A."/>
            <person name="Meyer T.E."/>
        </authorList>
    </citation>
    <scope>NUCLEOTIDE SEQUENCE [LARGE SCALE GENOMIC DNA]</scope>
    <source>
        <strain evidence="9 10">DSM 11289</strain>
    </source>
</reference>
<dbReference type="Gene3D" id="1.10.3720.10">
    <property type="entry name" value="MetI-like"/>
    <property type="match status" value="1"/>
</dbReference>
<dbReference type="NCBIfam" id="TIGR01097">
    <property type="entry name" value="PhnE"/>
    <property type="match status" value="1"/>
</dbReference>
<dbReference type="InterPro" id="IPR035906">
    <property type="entry name" value="MetI-like_sf"/>
</dbReference>
<evidence type="ECO:0000256" key="5">
    <source>
        <dbReference type="ARBA" id="ARBA00022989"/>
    </source>
</evidence>
<dbReference type="PROSITE" id="PS50928">
    <property type="entry name" value="ABC_TM1"/>
    <property type="match status" value="1"/>
</dbReference>
<evidence type="ECO:0000259" key="8">
    <source>
        <dbReference type="PROSITE" id="PS50928"/>
    </source>
</evidence>
<gene>
    <name evidence="9" type="primary">phnE</name>
    <name evidence="9" type="ORF">GH815_10080</name>
</gene>
<proteinExistence type="inferred from homology"/>
<keyword evidence="5 7" id="KW-1133">Transmembrane helix</keyword>
<evidence type="ECO:0000256" key="1">
    <source>
        <dbReference type="ARBA" id="ARBA00004651"/>
    </source>
</evidence>
<keyword evidence="4 7" id="KW-0812">Transmembrane</keyword>
<protein>
    <submittedName>
        <fullName evidence="9">Phosphonate ABC transporter, permease protein PhnE</fullName>
    </submittedName>
</protein>
<feature type="transmembrane region" description="Helical" evidence="7">
    <location>
        <begin position="136"/>
        <end position="159"/>
    </location>
</feature>
<dbReference type="GO" id="GO:0015416">
    <property type="term" value="F:ABC-type phosphonate transporter activity"/>
    <property type="evidence" value="ECO:0007669"/>
    <property type="project" value="InterPro"/>
</dbReference>